<dbReference type="EMBL" id="JANCLU010000003">
    <property type="protein sequence ID" value="MCP8937864.1"/>
    <property type="molecule type" value="Genomic_DNA"/>
</dbReference>
<name>A0ABT1L8T5_9HYPH</name>
<keyword evidence="3" id="KW-1185">Reference proteome</keyword>
<keyword evidence="1" id="KW-0732">Signal</keyword>
<gene>
    <name evidence="2" type="ORF">NK718_05000</name>
</gene>
<reference evidence="2 3" key="1">
    <citation type="submission" date="2022-07" db="EMBL/GenBank/DDBJ databases">
        <authorList>
            <person name="Li W.-J."/>
            <person name="Deng Q.-Q."/>
        </authorList>
    </citation>
    <scope>NUCLEOTIDE SEQUENCE [LARGE SCALE GENOMIC DNA]</scope>
    <source>
        <strain evidence="2 3">SYSU M60028</strain>
    </source>
</reference>
<organism evidence="2 3">
    <name type="scientific">Alsobacter ponti</name>
    <dbReference type="NCBI Taxonomy" id="2962936"/>
    <lineage>
        <taxon>Bacteria</taxon>
        <taxon>Pseudomonadati</taxon>
        <taxon>Pseudomonadota</taxon>
        <taxon>Alphaproteobacteria</taxon>
        <taxon>Hyphomicrobiales</taxon>
        <taxon>Alsobacteraceae</taxon>
        <taxon>Alsobacter</taxon>
    </lineage>
</organism>
<feature type="chain" id="PRO_5046270350" evidence="1">
    <location>
        <begin position="44"/>
        <end position="217"/>
    </location>
</feature>
<sequence length="217" mass="22682">MSAPAPRPAPRRTSRPSPFAPSRILIAAALALAAACFGAPARAQTYVADETAWRLDRVGRDLVVLRTPLNTVNRGSAVGLLMFVCAPSSSKLVVSFSDSNSLRSAGVVARGSAAISVQEAGRRQAGDRQIMAGANMLPGGSFEIVDIPSETTNVVGSVARFIASGARQVTFSLFGGSSSGQFVKDRVVRVRFPENAEAEALPAEFQIACLQLARPGP</sequence>
<evidence type="ECO:0000256" key="1">
    <source>
        <dbReference type="SAM" id="SignalP"/>
    </source>
</evidence>
<feature type="signal peptide" evidence="1">
    <location>
        <begin position="1"/>
        <end position="43"/>
    </location>
</feature>
<dbReference type="Proteomes" id="UP001205890">
    <property type="component" value="Unassembled WGS sequence"/>
</dbReference>
<accession>A0ABT1L8T5</accession>
<protein>
    <submittedName>
        <fullName evidence="2">Uncharacterized protein</fullName>
    </submittedName>
</protein>
<evidence type="ECO:0000313" key="3">
    <source>
        <dbReference type="Proteomes" id="UP001205890"/>
    </source>
</evidence>
<evidence type="ECO:0000313" key="2">
    <source>
        <dbReference type="EMBL" id="MCP8937864.1"/>
    </source>
</evidence>
<proteinExistence type="predicted"/>
<dbReference type="RefSeq" id="WP_254739240.1">
    <property type="nucleotide sequence ID" value="NZ_JANCLU010000003.1"/>
</dbReference>
<comment type="caution">
    <text evidence="2">The sequence shown here is derived from an EMBL/GenBank/DDBJ whole genome shotgun (WGS) entry which is preliminary data.</text>
</comment>